<feature type="binding site" evidence="14">
    <location>
        <position position="112"/>
    </location>
    <ligand>
        <name>FAD</name>
        <dbReference type="ChEBI" id="CHEBI:57692"/>
    </ligand>
</feature>
<dbReference type="RefSeq" id="WP_021828068.1">
    <property type="nucleotide sequence ID" value="NZ_AWTR02000089.1"/>
</dbReference>
<comment type="similarity">
    <text evidence="2 16">Belongs to the class-I pyridine nucleotide-disulfide oxidoreductase family.</text>
</comment>
<dbReference type="EMBL" id="AWTR02000089">
    <property type="protein sequence ID" value="ETZ06697.1"/>
    <property type="molecule type" value="Genomic_DNA"/>
</dbReference>
<dbReference type="eggNOG" id="COG1249">
    <property type="taxonomic scope" value="Bacteria"/>
</dbReference>
<dbReference type="InterPro" id="IPR001100">
    <property type="entry name" value="Pyr_nuc-diS_OxRdtase"/>
</dbReference>
<evidence type="ECO:0000256" key="14">
    <source>
        <dbReference type="PIRSR" id="PIRSR000350-3"/>
    </source>
</evidence>
<dbReference type="GO" id="GO:0006103">
    <property type="term" value="P:2-oxoglutarate metabolic process"/>
    <property type="evidence" value="ECO:0007669"/>
    <property type="project" value="TreeGrafter"/>
</dbReference>
<evidence type="ECO:0000256" key="7">
    <source>
        <dbReference type="ARBA" id="ARBA00022827"/>
    </source>
</evidence>
<evidence type="ECO:0000256" key="2">
    <source>
        <dbReference type="ARBA" id="ARBA00007532"/>
    </source>
</evidence>
<dbReference type="FunFam" id="3.30.390.30:FF:000001">
    <property type="entry name" value="Dihydrolipoyl dehydrogenase"/>
    <property type="match status" value="1"/>
</dbReference>
<dbReference type="GO" id="GO:0004148">
    <property type="term" value="F:dihydrolipoyl dehydrogenase (NADH) activity"/>
    <property type="evidence" value="ECO:0007669"/>
    <property type="project" value="UniProtKB-EC"/>
</dbReference>
<comment type="cofactor">
    <cofactor evidence="14 16">
        <name>FAD</name>
        <dbReference type="ChEBI" id="CHEBI:57692"/>
    </cofactor>
    <text evidence="14 16">Binds 1 FAD per subunit.</text>
</comment>
<evidence type="ECO:0000259" key="18">
    <source>
        <dbReference type="Pfam" id="PF07992"/>
    </source>
</evidence>
<evidence type="ECO:0000256" key="16">
    <source>
        <dbReference type="RuleBase" id="RU003692"/>
    </source>
</evidence>
<dbReference type="SUPFAM" id="SSF55424">
    <property type="entry name" value="FAD/NAD-linked reductases, dimerisation (C-terminal) domain"/>
    <property type="match status" value="1"/>
</dbReference>
<organism evidence="19 20">
    <name type="scientific">Holospora obtusa F1</name>
    <dbReference type="NCBI Taxonomy" id="1399147"/>
    <lineage>
        <taxon>Bacteria</taxon>
        <taxon>Pseudomonadati</taxon>
        <taxon>Pseudomonadota</taxon>
        <taxon>Alphaproteobacteria</taxon>
        <taxon>Holosporales</taxon>
        <taxon>Holosporaceae</taxon>
        <taxon>Holospora</taxon>
    </lineage>
</organism>
<comment type="caution">
    <text evidence="19">The sequence shown here is derived from an EMBL/GenBank/DDBJ whole genome shotgun (WGS) entry which is preliminary data.</text>
</comment>
<dbReference type="InterPro" id="IPR004099">
    <property type="entry name" value="Pyr_nucl-diS_OxRdtase_dimer"/>
</dbReference>
<evidence type="ECO:0000259" key="17">
    <source>
        <dbReference type="Pfam" id="PF02852"/>
    </source>
</evidence>
<dbReference type="Pfam" id="PF02852">
    <property type="entry name" value="Pyr_redox_dim"/>
    <property type="match status" value="1"/>
</dbReference>
<dbReference type="InterPro" id="IPR006258">
    <property type="entry name" value="Lipoamide_DH"/>
</dbReference>
<dbReference type="InterPro" id="IPR012999">
    <property type="entry name" value="Pyr_OxRdtase_I_AS"/>
</dbReference>
<evidence type="ECO:0000256" key="1">
    <source>
        <dbReference type="ARBA" id="ARBA00004496"/>
    </source>
</evidence>
<proteinExistence type="inferred from homology"/>
<keyword evidence="10" id="KW-1015">Disulfide bond</keyword>
<feature type="domain" description="FAD/NAD(P)-binding" evidence="18">
    <location>
        <begin position="4"/>
        <end position="330"/>
    </location>
</feature>
<evidence type="ECO:0000256" key="3">
    <source>
        <dbReference type="ARBA" id="ARBA00012608"/>
    </source>
</evidence>
<keyword evidence="6 16" id="KW-0285">Flavoprotein</keyword>
<evidence type="ECO:0000256" key="10">
    <source>
        <dbReference type="ARBA" id="ARBA00023157"/>
    </source>
</evidence>
<dbReference type="SUPFAM" id="SSF51905">
    <property type="entry name" value="FAD/NAD(P)-binding domain"/>
    <property type="match status" value="1"/>
</dbReference>
<accession>W6TS68</accession>
<evidence type="ECO:0000256" key="4">
    <source>
        <dbReference type="ARBA" id="ARBA00016961"/>
    </source>
</evidence>
<dbReference type="PROSITE" id="PS00076">
    <property type="entry name" value="PYRIDINE_REDOX_1"/>
    <property type="match status" value="1"/>
</dbReference>
<evidence type="ECO:0000313" key="20">
    <source>
        <dbReference type="Proteomes" id="UP000019112"/>
    </source>
</evidence>
<comment type="miscellaneous">
    <text evidence="16">The active site is a redox-active disulfide bond.</text>
</comment>
<dbReference type="OrthoDB" id="9764616at2"/>
<comment type="catalytic activity">
    <reaction evidence="12 16">
        <text>N(6)-[(R)-dihydrolipoyl]-L-lysyl-[protein] + NAD(+) = N(6)-[(R)-lipoyl]-L-lysyl-[protein] + NADH + H(+)</text>
        <dbReference type="Rhea" id="RHEA:15045"/>
        <dbReference type="Rhea" id="RHEA-COMP:10474"/>
        <dbReference type="Rhea" id="RHEA-COMP:10475"/>
        <dbReference type="ChEBI" id="CHEBI:15378"/>
        <dbReference type="ChEBI" id="CHEBI:57540"/>
        <dbReference type="ChEBI" id="CHEBI:57945"/>
        <dbReference type="ChEBI" id="CHEBI:83099"/>
        <dbReference type="ChEBI" id="CHEBI:83100"/>
        <dbReference type="EC" id="1.8.1.4"/>
    </reaction>
</comment>
<feature type="binding site" evidence="14">
    <location>
        <position position="202"/>
    </location>
    <ligand>
        <name>NAD(+)</name>
        <dbReference type="ChEBI" id="CHEBI:57540"/>
    </ligand>
</feature>
<keyword evidence="5" id="KW-0963">Cytoplasm</keyword>
<dbReference type="PIRSF" id="PIRSF000350">
    <property type="entry name" value="Mercury_reductase_MerA"/>
    <property type="match status" value="1"/>
</dbReference>
<protein>
    <recommendedName>
        <fullName evidence="4 16">Dihydrolipoyl dehydrogenase</fullName>
        <ecNumber evidence="3 16">1.8.1.4</ecNumber>
    </recommendedName>
</protein>
<keyword evidence="8 16" id="KW-0560">Oxidoreductase</keyword>
<name>W6TS68_HOLOB</name>
<feature type="domain" description="Pyridine nucleotide-disulphide oxidoreductase dimerisation" evidence="17">
    <location>
        <begin position="350"/>
        <end position="457"/>
    </location>
</feature>
<dbReference type="GO" id="GO:0050660">
    <property type="term" value="F:flavin adenine dinucleotide binding"/>
    <property type="evidence" value="ECO:0007669"/>
    <property type="project" value="InterPro"/>
</dbReference>
<keyword evidence="7 14" id="KW-0274">FAD</keyword>
<feature type="binding site" evidence="14">
    <location>
        <position position="275"/>
    </location>
    <ligand>
        <name>NAD(+)</name>
        <dbReference type="ChEBI" id="CHEBI:57540"/>
    </ligand>
</feature>
<evidence type="ECO:0000256" key="13">
    <source>
        <dbReference type="PIRSR" id="PIRSR000350-2"/>
    </source>
</evidence>
<keyword evidence="14" id="KW-0547">Nucleotide-binding</keyword>
<dbReference type="PRINTS" id="PR00368">
    <property type="entry name" value="FADPNR"/>
</dbReference>
<dbReference type="GO" id="GO:0005737">
    <property type="term" value="C:cytoplasm"/>
    <property type="evidence" value="ECO:0007669"/>
    <property type="project" value="UniProtKB-SubCell"/>
</dbReference>
<dbReference type="InterPro" id="IPR050151">
    <property type="entry name" value="Class-I_Pyr_Nuc-Dis_Oxidored"/>
</dbReference>
<keyword evidence="20" id="KW-1185">Reference proteome</keyword>
<sequence length="468" mass="50589">MKYNIGIIGAGPGGYVAAIRAAQLQQSVVLIEECDLGGVCLNWGCIPTKALLKSAQLWRDLEKLSQHGISIQGKTFDLKKMVSRSRSISQTLTKGLQGLMKKHNITVVKGRGRIKECRPMSLLVQVSGSGSMELEIEHLILATGAKPKSLSLNIPEEIFWNACSAMTPDFLPERLLIIGAGAIGMEFASFYQALGTQVTILEQGGCILPSEDHEIRQFAYKIFQEQGMDFHLGMELKSVTIKEDMIHALVASNTQNKNMSWHGCVKTDRILVAIGVTGNTEDLGLEKTRVCVNHDHIKVNGVFQTDEPNIYAIGDVIGAPWLAHLASHQAIACVEHIVTGVTHTIDPLSVPGCIYTLPPFASFGMTEEKAKTQHAIRVGKFSFSGNGQVLAQDSGPGLIKIIFDETTGELLGAHLFGQGSPELLSALLVAKGLEGTPEALCSIIFPHPTMSEMIHEAVLSAQGRVLHA</sequence>
<gene>
    <name evidence="19" type="ORF">P618_201138</name>
</gene>
<keyword evidence="9 14" id="KW-0520">NAD</keyword>
<dbReference type="Gene3D" id="3.30.390.30">
    <property type="match status" value="1"/>
</dbReference>
<evidence type="ECO:0000256" key="12">
    <source>
        <dbReference type="ARBA" id="ARBA00049187"/>
    </source>
</evidence>
<comment type="subcellular location">
    <subcellularLocation>
        <location evidence="1">Cytoplasm</location>
    </subcellularLocation>
</comment>
<dbReference type="InterPro" id="IPR016156">
    <property type="entry name" value="FAD/NAD-linked_Rdtase_dimer_sf"/>
</dbReference>
<dbReference type="STRING" id="1399147.P618_201138"/>
<evidence type="ECO:0000256" key="5">
    <source>
        <dbReference type="ARBA" id="ARBA00022490"/>
    </source>
</evidence>
<evidence type="ECO:0000256" key="8">
    <source>
        <dbReference type="ARBA" id="ARBA00023002"/>
    </source>
</evidence>
<dbReference type="EC" id="1.8.1.4" evidence="3 16"/>
<reference evidence="19 20" key="1">
    <citation type="journal article" date="2014" name="FEMS Microbiol. Lett.">
        <title>Draft genome sequences of three Holospora species (Holospora obtusa, Holospora undulata, and Holospora elegans), endonuclear symbiotic bacteria of the ciliate Paramecium caudatum.</title>
        <authorList>
            <person name="Dohra H."/>
            <person name="Tanaka K."/>
            <person name="Suzuki T."/>
            <person name="Fujishima M."/>
            <person name="Suzuki H."/>
        </authorList>
    </citation>
    <scope>NUCLEOTIDE SEQUENCE [LARGE SCALE GENOMIC DNA]</scope>
    <source>
        <strain evidence="19 20">F1</strain>
    </source>
</reference>
<keyword evidence="11 16" id="KW-0676">Redox-active center</keyword>
<evidence type="ECO:0000313" key="19">
    <source>
        <dbReference type="EMBL" id="ETZ06697.1"/>
    </source>
</evidence>
<feature type="binding site" evidence="14">
    <location>
        <begin position="179"/>
        <end position="186"/>
    </location>
    <ligand>
        <name>NAD(+)</name>
        <dbReference type="ChEBI" id="CHEBI:57540"/>
    </ligand>
</feature>
<feature type="binding site" evidence="14">
    <location>
        <position position="315"/>
    </location>
    <ligand>
        <name>FAD</name>
        <dbReference type="ChEBI" id="CHEBI:57692"/>
    </ligand>
</feature>
<dbReference type="NCBIfam" id="TIGR01350">
    <property type="entry name" value="lipoamide_DH"/>
    <property type="match status" value="1"/>
</dbReference>
<feature type="disulfide bond" description="Redox-active" evidence="15">
    <location>
        <begin position="40"/>
        <end position="45"/>
    </location>
</feature>
<dbReference type="InterPro" id="IPR036188">
    <property type="entry name" value="FAD/NAD-bd_sf"/>
</dbReference>
<dbReference type="PANTHER" id="PTHR22912">
    <property type="entry name" value="DISULFIDE OXIDOREDUCTASE"/>
    <property type="match status" value="1"/>
</dbReference>
<evidence type="ECO:0000256" key="6">
    <source>
        <dbReference type="ARBA" id="ARBA00022630"/>
    </source>
</evidence>
<dbReference type="Gene3D" id="3.50.50.60">
    <property type="entry name" value="FAD/NAD(P)-binding domain"/>
    <property type="match status" value="2"/>
</dbReference>
<dbReference type="Pfam" id="PF07992">
    <property type="entry name" value="Pyr_redox_2"/>
    <property type="match status" value="1"/>
</dbReference>
<feature type="binding site" evidence="14">
    <location>
        <position position="49"/>
    </location>
    <ligand>
        <name>FAD</name>
        <dbReference type="ChEBI" id="CHEBI:57692"/>
    </ligand>
</feature>
<evidence type="ECO:0000256" key="11">
    <source>
        <dbReference type="ARBA" id="ARBA00023284"/>
    </source>
</evidence>
<dbReference type="AlphaFoldDB" id="W6TS68"/>
<dbReference type="InterPro" id="IPR023753">
    <property type="entry name" value="FAD/NAD-binding_dom"/>
</dbReference>
<dbReference type="Proteomes" id="UP000019112">
    <property type="component" value="Unassembled WGS sequence"/>
</dbReference>
<evidence type="ECO:0000256" key="9">
    <source>
        <dbReference type="ARBA" id="ARBA00023027"/>
    </source>
</evidence>
<evidence type="ECO:0000256" key="15">
    <source>
        <dbReference type="PIRSR" id="PIRSR000350-4"/>
    </source>
</evidence>
<feature type="active site" description="Proton acceptor" evidence="13">
    <location>
        <position position="447"/>
    </location>
</feature>
<dbReference type="PANTHER" id="PTHR22912:SF217">
    <property type="entry name" value="DIHYDROLIPOYL DEHYDROGENASE"/>
    <property type="match status" value="1"/>
</dbReference>
<dbReference type="PRINTS" id="PR00411">
    <property type="entry name" value="PNDRDTASEI"/>
</dbReference>